<comment type="caution">
    <text evidence="1">The sequence shown here is derived from an EMBL/GenBank/DDBJ whole genome shotgun (WGS) entry which is preliminary data.</text>
</comment>
<dbReference type="EMBL" id="PCXE01000029">
    <property type="protein sequence ID" value="PIR26343.1"/>
    <property type="molecule type" value="Genomic_DNA"/>
</dbReference>
<accession>A0A2H0PWB6</accession>
<evidence type="ECO:0000313" key="2">
    <source>
        <dbReference type="Proteomes" id="UP000236846"/>
    </source>
</evidence>
<sequence length="310" mass="36229">MLQRNPPITALREHAAHENILEQIRDVCVTLERRIVDMHRGVPLEEIEKLRATLRDYKKVLDVRRGKIRVAQSVLDELASRGLSLEELSEQTCFITVELLQALIAVSEYINRIDERDKNEQPIEYEDYKLGSRANLQFVDFFMKVQKECGFEPEEVFNLYKDIFYKNSLSFELQLVSLGNFPPGILAAMRAYWYLHEKKYPDAVFYVPTVSEDVDHAVDLICDNKNEDGDITEKCLFQIKGRRGAKQAKMYDISDPKQWELLMQAIQVLSDVDQHEHKAAIGRLRDYQQQLQKAAKYPIRAFWVEVIMEE</sequence>
<organism evidence="1 2">
    <name type="scientific">Candidatus Brennerbacteria bacterium CG11_big_fil_rev_8_21_14_0_20_43_10</name>
    <dbReference type="NCBI Taxonomy" id="1974523"/>
    <lineage>
        <taxon>Bacteria</taxon>
        <taxon>Candidatus Brenneribacteriota</taxon>
    </lineage>
</organism>
<name>A0A2H0PWB6_9BACT</name>
<evidence type="ECO:0000313" key="1">
    <source>
        <dbReference type="EMBL" id="PIR26343.1"/>
    </source>
</evidence>
<gene>
    <name evidence="1" type="ORF">COV41_01645</name>
</gene>
<reference evidence="1 2" key="1">
    <citation type="submission" date="2017-09" db="EMBL/GenBank/DDBJ databases">
        <title>Depth-based differentiation of microbial function through sediment-hosted aquifers and enrichment of novel symbionts in the deep terrestrial subsurface.</title>
        <authorList>
            <person name="Probst A.J."/>
            <person name="Ladd B."/>
            <person name="Jarett J.K."/>
            <person name="Geller-Mcgrath D.E."/>
            <person name="Sieber C.M."/>
            <person name="Emerson J.B."/>
            <person name="Anantharaman K."/>
            <person name="Thomas B.C."/>
            <person name="Malmstrom R."/>
            <person name="Stieglmeier M."/>
            <person name="Klingl A."/>
            <person name="Woyke T."/>
            <person name="Ryan C.M."/>
            <person name="Banfield J.F."/>
        </authorList>
    </citation>
    <scope>NUCLEOTIDE SEQUENCE [LARGE SCALE GENOMIC DNA]</scope>
    <source>
        <strain evidence="1">CG11_big_fil_rev_8_21_14_0_20_43_10</strain>
    </source>
</reference>
<proteinExistence type="predicted"/>
<dbReference type="AlphaFoldDB" id="A0A2H0PWB6"/>
<dbReference type="Proteomes" id="UP000236846">
    <property type="component" value="Unassembled WGS sequence"/>
</dbReference>
<protein>
    <submittedName>
        <fullName evidence="1">Uncharacterized protein</fullName>
    </submittedName>
</protein>